<feature type="region of interest" description="Disordered" evidence="1">
    <location>
        <begin position="127"/>
        <end position="186"/>
    </location>
</feature>
<feature type="compositionally biased region" description="Acidic residues" evidence="1">
    <location>
        <begin position="165"/>
        <end position="186"/>
    </location>
</feature>
<gene>
    <name evidence="2" type="ORF">E4U43_000748</name>
</gene>
<feature type="compositionally biased region" description="Basic and acidic residues" evidence="1">
    <location>
        <begin position="242"/>
        <end position="265"/>
    </location>
</feature>
<accession>A0A9P7NBD9</accession>
<dbReference type="EMBL" id="SRPW01001231">
    <property type="protein sequence ID" value="KAG6004405.1"/>
    <property type="molecule type" value="Genomic_DNA"/>
</dbReference>
<evidence type="ECO:0000313" key="3">
    <source>
        <dbReference type="Proteomes" id="UP000748025"/>
    </source>
</evidence>
<dbReference type="AlphaFoldDB" id="A0A9P7NBD9"/>
<protein>
    <submittedName>
        <fullName evidence="2">Uncharacterized protein</fullName>
    </submittedName>
</protein>
<feature type="region of interest" description="Disordered" evidence="1">
    <location>
        <begin position="1"/>
        <end position="88"/>
    </location>
</feature>
<feature type="compositionally biased region" description="Polar residues" evidence="1">
    <location>
        <begin position="19"/>
        <end position="34"/>
    </location>
</feature>
<feature type="compositionally biased region" description="Acidic residues" evidence="1">
    <location>
        <begin position="66"/>
        <end position="75"/>
    </location>
</feature>
<feature type="compositionally biased region" description="Basic residues" evidence="1">
    <location>
        <begin position="268"/>
        <end position="278"/>
    </location>
</feature>
<proteinExistence type="predicted"/>
<evidence type="ECO:0000313" key="2">
    <source>
        <dbReference type="EMBL" id="KAG6004405.1"/>
    </source>
</evidence>
<feature type="region of interest" description="Disordered" evidence="1">
    <location>
        <begin position="205"/>
        <end position="293"/>
    </location>
</feature>
<dbReference type="OrthoDB" id="5391950at2759"/>
<dbReference type="Proteomes" id="UP000748025">
    <property type="component" value="Unassembled WGS sequence"/>
</dbReference>
<evidence type="ECO:0000256" key="1">
    <source>
        <dbReference type="SAM" id="MobiDB-lite"/>
    </source>
</evidence>
<organism evidence="2 3">
    <name type="scientific">Claviceps pusilla</name>
    <dbReference type="NCBI Taxonomy" id="123648"/>
    <lineage>
        <taxon>Eukaryota</taxon>
        <taxon>Fungi</taxon>
        <taxon>Dikarya</taxon>
        <taxon>Ascomycota</taxon>
        <taxon>Pezizomycotina</taxon>
        <taxon>Sordariomycetes</taxon>
        <taxon>Hypocreomycetidae</taxon>
        <taxon>Hypocreales</taxon>
        <taxon>Clavicipitaceae</taxon>
        <taxon>Claviceps</taxon>
    </lineage>
</organism>
<name>A0A9P7NBD9_9HYPO</name>
<reference evidence="2" key="1">
    <citation type="journal article" date="2020" name="bioRxiv">
        <title>Whole genome comparisons of ergot fungi reveals the divergence and evolution of species within the genus Claviceps are the result of varying mechanisms driving genome evolution and host range expansion.</title>
        <authorList>
            <person name="Wyka S.A."/>
            <person name="Mondo S.J."/>
            <person name="Liu M."/>
            <person name="Dettman J."/>
            <person name="Nalam V."/>
            <person name="Broders K.D."/>
        </authorList>
    </citation>
    <scope>NUCLEOTIDE SEQUENCE</scope>
    <source>
        <strain evidence="2">CCC 602</strain>
    </source>
</reference>
<keyword evidence="3" id="KW-1185">Reference proteome</keyword>
<sequence>MSLSSSMATSKRKRGEDLATNSLGTFSFDLSQSDTSEDGHGSPRSKMAHRFLGLALGSGGGGLQNDIDDGDDDDNGHDSMNTTRKRQKLDQDVIDAGLTGNWDEKKHITAVPDLRPHVHVGFAAACPLKPPLPPDNTGTSIPNKSPLRKRAGTPPLKFKVAPNGSEEEVDSGQDLEAADGLKEEDDVVDPIRAALTWHEDEITVYDPEDADDDGIGVNGIGFKPTPAMAHSRVIRRRQQMAEYRKREAGEARSKRTQRRRGEDSLSARPKRKSPARKVHFLEPERQHTAVFTL</sequence>
<feature type="compositionally biased region" description="Acidic residues" evidence="1">
    <location>
        <begin position="205"/>
        <end position="214"/>
    </location>
</feature>
<comment type="caution">
    <text evidence="2">The sequence shown here is derived from an EMBL/GenBank/DDBJ whole genome shotgun (WGS) entry which is preliminary data.</text>
</comment>